<dbReference type="OrthoDB" id="543442at2759"/>
<dbReference type="GO" id="GO:0030246">
    <property type="term" value="F:carbohydrate binding"/>
    <property type="evidence" value="ECO:0007669"/>
    <property type="project" value="UniProtKB-KW"/>
</dbReference>
<feature type="domain" description="Legume lectin" evidence="2">
    <location>
        <begin position="3"/>
        <end position="61"/>
    </location>
</feature>
<dbReference type="InterPro" id="IPR053761">
    <property type="entry name" value="Leguminous_Lectin_Domain_sf"/>
</dbReference>
<keyword evidence="3" id="KW-0675">Receptor</keyword>
<gene>
    <name evidence="3" type="ORF">FRX31_020111</name>
</gene>
<dbReference type="GO" id="GO:0016301">
    <property type="term" value="F:kinase activity"/>
    <property type="evidence" value="ECO:0007669"/>
    <property type="project" value="UniProtKB-KW"/>
</dbReference>
<dbReference type="AlphaFoldDB" id="A0A7J6W183"/>
<keyword evidence="3" id="KW-0808">Transferase</keyword>
<dbReference type="InterPro" id="IPR013320">
    <property type="entry name" value="ConA-like_dom_sf"/>
</dbReference>
<keyword evidence="3" id="KW-0418">Kinase</keyword>
<protein>
    <submittedName>
        <fullName evidence="3">L-type lectin-domain containing receptor kinase s.4</fullName>
    </submittedName>
</protein>
<dbReference type="EMBL" id="JABWDY010024368">
    <property type="protein sequence ID" value="KAF5190302.1"/>
    <property type="molecule type" value="Genomic_DNA"/>
</dbReference>
<evidence type="ECO:0000259" key="2">
    <source>
        <dbReference type="Pfam" id="PF00139"/>
    </source>
</evidence>
<name>A0A7J6W183_THATH</name>
<dbReference type="SUPFAM" id="SSF49899">
    <property type="entry name" value="Concanavalin A-like lectins/glucanases"/>
    <property type="match status" value="1"/>
</dbReference>
<dbReference type="InterPro" id="IPR001220">
    <property type="entry name" value="Legume_lectin_dom"/>
</dbReference>
<reference evidence="3 4" key="1">
    <citation type="submission" date="2020-06" db="EMBL/GenBank/DDBJ databases">
        <title>Transcriptomic and genomic resources for Thalictrum thalictroides and T. hernandezii: Facilitating candidate gene discovery in an emerging model plant lineage.</title>
        <authorList>
            <person name="Arias T."/>
            <person name="Riano-Pachon D.M."/>
            <person name="Di Stilio V.S."/>
        </authorList>
    </citation>
    <scope>NUCLEOTIDE SEQUENCE [LARGE SCALE GENOMIC DNA]</scope>
    <source>
        <strain evidence="4">cv. WT478/WT964</strain>
        <tissue evidence="3">Leaves</tissue>
    </source>
</reference>
<comment type="caution">
    <text evidence="3">The sequence shown here is derived from an EMBL/GenBank/DDBJ whole genome shotgun (WGS) entry which is preliminary data.</text>
</comment>
<evidence type="ECO:0000256" key="1">
    <source>
        <dbReference type="ARBA" id="ARBA00022734"/>
    </source>
</evidence>
<dbReference type="Proteomes" id="UP000554482">
    <property type="component" value="Unassembled WGS sequence"/>
</dbReference>
<organism evidence="3 4">
    <name type="scientific">Thalictrum thalictroides</name>
    <name type="common">Rue-anemone</name>
    <name type="synonym">Anemone thalictroides</name>
    <dbReference type="NCBI Taxonomy" id="46969"/>
    <lineage>
        <taxon>Eukaryota</taxon>
        <taxon>Viridiplantae</taxon>
        <taxon>Streptophyta</taxon>
        <taxon>Embryophyta</taxon>
        <taxon>Tracheophyta</taxon>
        <taxon>Spermatophyta</taxon>
        <taxon>Magnoliopsida</taxon>
        <taxon>Ranunculales</taxon>
        <taxon>Ranunculaceae</taxon>
        <taxon>Thalictroideae</taxon>
        <taxon>Thalictrum</taxon>
    </lineage>
</organism>
<sequence>DFEFGDSNGNHVGIDIDSIESVFSIVAAYYDDKMSKQDLNPKSRRMIQAWIDYDAVKKLLNDSSLEFLKP</sequence>
<keyword evidence="1 3" id="KW-0430">Lectin</keyword>
<dbReference type="Pfam" id="PF00139">
    <property type="entry name" value="Lectin_legB"/>
    <property type="match status" value="1"/>
</dbReference>
<accession>A0A7J6W183</accession>
<keyword evidence="4" id="KW-1185">Reference proteome</keyword>
<evidence type="ECO:0000313" key="4">
    <source>
        <dbReference type="Proteomes" id="UP000554482"/>
    </source>
</evidence>
<proteinExistence type="predicted"/>
<feature type="non-terminal residue" evidence="3">
    <location>
        <position position="1"/>
    </location>
</feature>
<evidence type="ECO:0000313" key="3">
    <source>
        <dbReference type="EMBL" id="KAF5190302.1"/>
    </source>
</evidence>
<dbReference type="Gene3D" id="2.60.40.4220">
    <property type="match status" value="1"/>
</dbReference>